<dbReference type="Proteomes" id="UP000803844">
    <property type="component" value="Unassembled WGS sequence"/>
</dbReference>
<gene>
    <name evidence="1" type="ORF">M406DRAFT_355993</name>
</gene>
<protein>
    <submittedName>
        <fullName evidence="1">Uncharacterized protein</fullName>
    </submittedName>
</protein>
<comment type="caution">
    <text evidence="1">The sequence shown here is derived from an EMBL/GenBank/DDBJ whole genome shotgun (WGS) entry which is preliminary data.</text>
</comment>
<sequence>MNRYVPALFSLSAKLGINVTVVYLGEAHASLFTGKAGGEGDRWDITGIIRYEKFGDFRKLTEHEDYVKEALPHRLASLEEARLVVTTELWWYYGILWRQVFSRHNYRRKTDESFDVQMK</sequence>
<proteinExistence type="predicted"/>
<keyword evidence="2" id="KW-1185">Reference proteome</keyword>
<dbReference type="Gene3D" id="3.30.70.100">
    <property type="match status" value="1"/>
</dbReference>
<organism evidence="1 2">
    <name type="scientific">Cryphonectria parasitica (strain ATCC 38755 / EP155)</name>
    <dbReference type="NCBI Taxonomy" id="660469"/>
    <lineage>
        <taxon>Eukaryota</taxon>
        <taxon>Fungi</taxon>
        <taxon>Dikarya</taxon>
        <taxon>Ascomycota</taxon>
        <taxon>Pezizomycotina</taxon>
        <taxon>Sordariomycetes</taxon>
        <taxon>Sordariomycetidae</taxon>
        <taxon>Diaporthales</taxon>
        <taxon>Cryphonectriaceae</taxon>
        <taxon>Cryphonectria-Endothia species complex</taxon>
        <taxon>Cryphonectria</taxon>
    </lineage>
</organism>
<reference evidence="1" key="1">
    <citation type="journal article" date="2020" name="Phytopathology">
        <title>Genome sequence of the chestnut blight fungus Cryphonectria parasitica EP155: A fundamental resource for an archetypical invasive plant pathogen.</title>
        <authorList>
            <person name="Crouch J.A."/>
            <person name="Dawe A."/>
            <person name="Aerts A."/>
            <person name="Barry K."/>
            <person name="Churchill A.C.L."/>
            <person name="Grimwood J."/>
            <person name="Hillman B."/>
            <person name="Milgroom M.G."/>
            <person name="Pangilinan J."/>
            <person name="Smith M."/>
            <person name="Salamov A."/>
            <person name="Schmutz J."/>
            <person name="Yadav J."/>
            <person name="Grigoriev I.V."/>
            <person name="Nuss D."/>
        </authorList>
    </citation>
    <scope>NUCLEOTIDE SEQUENCE</scope>
    <source>
        <strain evidence="1">EP155</strain>
    </source>
</reference>
<evidence type="ECO:0000313" key="1">
    <source>
        <dbReference type="EMBL" id="KAF3765618.1"/>
    </source>
</evidence>
<dbReference type="EMBL" id="MU032347">
    <property type="protein sequence ID" value="KAF3765618.1"/>
    <property type="molecule type" value="Genomic_DNA"/>
</dbReference>
<dbReference type="OrthoDB" id="4113071at2759"/>
<dbReference type="RefSeq" id="XP_040776579.1">
    <property type="nucleotide sequence ID" value="XM_040923318.1"/>
</dbReference>
<dbReference type="GeneID" id="63840447"/>
<dbReference type="AlphaFoldDB" id="A0A9P5CNY9"/>
<name>A0A9P5CNY9_CRYP1</name>
<evidence type="ECO:0000313" key="2">
    <source>
        <dbReference type="Proteomes" id="UP000803844"/>
    </source>
</evidence>
<accession>A0A9P5CNY9</accession>